<accession>A0A2M6RAQ8</accession>
<keyword evidence="5 8" id="KW-0378">Hydrolase</keyword>
<evidence type="ECO:0000313" key="10">
    <source>
        <dbReference type="EMBL" id="PIS07100.1"/>
    </source>
</evidence>
<evidence type="ECO:0000259" key="9">
    <source>
        <dbReference type="Pfam" id="PF01850"/>
    </source>
</evidence>
<keyword evidence="8" id="KW-0800">Toxin</keyword>
<proteinExistence type="inferred from homology"/>
<feature type="domain" description="PIN" evidence="9">
    <location>
        <begin position="2"/>
        <end position="115"/>
    </location>
</feature>
<dbReference type="InterPro" id="IPR022907">
    <property type="entry name" value="VapC_family"/>
</dbReference>
<keyword evidence="6 8" id="KW-0460">Magnesium</keyword>
<evidence type="ECO:0000256" key="1">
    <source>
        <dbReference type="ARBA" id="ARBA00001946"/>
    </source>
</evidence>
<dbReference type="GO" id="GO:0000287">
    <property type="term" value="F:magnesium ion binding"/>
    <property type="evidence" value="ECO:0007669"/>
    <property type="project" value="UniProtKB-UniRule"/>
</dbReference>
<dbReference type="PANTHER" id="PTHR33653:SF1">
    <property type="entry name" value="RIBONUCLEASE VAPC2"/>
    <property type="match status" value="1"/>
</dbReference>
<feature type="binding site" evidence="8">
    <location>
        <position position="95"/>
    </location>
    <ligand>
        <name>Mg(2+)</name>
        <dbReference type="ChEBI" id="CHEBI:18420"/>
    </ligand>
</feature>
<sequence>MVVLDTSIIIDHLRQSKQAESWLMKIVSKMSKSNLALSMVTIQELYEGKSTLNPQKEHYLLSTIAPLTVIPYTYEVAQLAGELARDCGRPIELADAAIAATAVAHGAQLATLNSKDFIGIRNLDLFDLKKFSKP</sequence>
<protein>
    <recommendedName>
        <fullName evidence="8">Ribonuclease VapC</fullName>
        <shortName evidence="8">RNase VapC</shortName>
        <ecNumber evidence="8">3.1.-.-</ecNumber>
    </recommendedName>
    <alternativeName>
        <fullName evidence="8">Toxin VapC</fullName>
    </alternativeName>
</protein>
<dbReference type="GO" id="GO:0016787">
    <property type="term" value="F:hydrolase activity"/>
    <property type="evidence" value="ECO:0007669"/>
    <property type="project" value="UniProtKB-KW"/>
</dbReference>
<dbReference type="EC" id="3.1.-.-" evidence="8"/>
<keyword evidence="4 8" id="KW-0479">Metal-binding</keyword>
<dbReference type="EMBL" id="PEZX01000017">
    <property type="protein sequence ID" value="PIS07100.1"/>
    <property type="molecule type" value="Genomic_DNA"/>
</dbReference>
<evidence type="ECO:0000256" key="3">
    <source>
        <dbReference type="ARBA" id="ARBA00022722"/>
    </source>
</evidence>
<dbReference type="Gene3D" id="3.40.50.1010">
    <property type="entry name" value="5'-nuclease"/>
    <property type="match status" value="1"/>
</dbReference>
<evidence type="ECO:0000256" key="7">
    <source>
        <dbReference type="ARBA" id="ARBA00038093"/>
    </source>
</evidence>
<reference evidence="11" key="1">
    <citation type="submission" date="2017-09" db="EMBL/GenBank/DDBJ databases">
        <title>Depth-based differentiation of microbial function through sediment-hosted aquifers and enrichment of novel symbionts in the deep terrestrial subsurface.</title>
        <authorList>
            <person name="Probst A.J."/>
            <person name="Ladd B."/>
            <person name="Jarett J.K."/>
            <person name="Geller-Mcgrath D.E."/>
            <person name="Sieber C.M.K."/>
            <person name="Emerson J.B."/>
            <person name="Anantharaman K."/>
            <person name="Thomas B.C."/>
            <person name="Malmstrom R."/>
            <person name="Stieglmeier M."/>
            <person name="Klingl A."/>
            <person name="Woyke T."/>
            <person name="Ryan C.M."/>
            <person name="Banfield J.F."/>
        </authorList>
    </citation>
    <scope>NUCLEOTIDE SEQUENCE [LARGE SCALE GENOMIC DNA]</scope>
</reference>
<feature type="binding site" evidence="8">
    <location>
        <position position="5"/>
    </location>
    <ligand>
        <name>Mg(2+)</name>
        <dbReference type="ChEBI" id="CHEBI:18420"/>
    </ligand>
</feature>
<dbReference type="GO" id="GO:0004540">
    <property type="term" value="F:RNA nuclease activity"/>
    <property type="evidence" value="ECO:0007669"/>
    <property type="project" value="InterPro"/>
</dbReference>
<name>A0A2M6RAQ8_9BACT</name>
<comment type="caution">
    <text evidence="10">The sequence shown here is derived from an EMBL/GenBank/DDBJ whole genome shotgun (WGS) entry which is preliminary data.</text>
</comment>
<keyword evidence="3 8" id="KW-0540">Nuclease</keyword>
<comment type="cofactor">
    <cofactor evidence="1 8">
        <name>Mg(2+)</name>
        <dbReference type="ChEBI" id="CHEBI:18420"/>
    </cofactor>
</comment>
<evidence type="ECO:0000256" key="6">
    <source>
        <dbReference type="ARBA" id="ARBA00022842"/>
    </source>
</evidence>
<gene>
    <name evidence="8" type="primary">vapC</name>
    <name evidence="10" type="ORF">COT79_01165</name>
</gene>
<evidence type="ECO:0000256" key="4">
    <source>
        <dbReference type="ARBA" id="ARBA00022723"/>
    </source>
</evidence>
<dbReference type="GO" id="GO:0090729">
    <property type="term" value="F:toxin activity"/>
    <property type="evidence" value="ECO:0007669"/>
    <property type="project" value="UniProtKB-KW"/>
</dbReference>
<comment type="function">
    <text evidence="8">Toxic component of a toxin-antitoxin (TA) system. An RNase.</text>
</comment>
<dbReference type="HAMAP" id="MF_00265">
    <property type="entry name" value="VapC_Nob1"/>
    <property type="match status" value="1"/>
</dbReference>
<dbReference type="InterPro" id="IPR029060">
    <property type="entry name" value="PIN-like_dom_sf"/>
</dbReference>
<dbReference type="Proteomes" id="UP000231162">
    <property type="component" value="Unassembled WGS sequence"/>
</dbReference>
<dbReference type="SUPFAM" id="SSF88723">
    <property type="entry name" value="PIN domain-like"/>
    <property type="match status" value="1"/>
</dbReference>
<evidence type="ECO:0000256" key="2">
    <source>
        <dbReference type="ARBA" id="ARBA00022649"/>
    </source>
</evidence>
<dbReference type="InterPro" id="IPR002716">
    <property type="entry name" value="PIN_dom"/>
</dbReference>
<dbReference type="Pfam" id="PF01850">
    <property type="entry name" value="PIN"/>
    <property type="match status" value="1"/>
</dbReference>
<evidence type="ECO:0000313" key="11">
    <source>
        <dbReference type="Proteomes" id="UP000231162"/>
    </source>
</evidence>
<dbReference type="AlphaFoldDB" id="A0A2M6RAQ8"/>
<organism evidence="10 11">
    <name type="scientific">Candidatus Berkelbacteria bacterium CG10_big_fil_rev_8_21_14_0_10_43_14</name>
    <dbReference type="NCBI Taxonomy" id="1974515"/>
    <lineage>
        <taxon>Bacteria</taxon>
        <taxon>Candidatus Berkelbacteria</taxon>
    </lineage>
</organism>
<dbReference type="PANTHER" id="PTHR33653">
    <property type="entry name" value="RIBONUCLEASE VAPC2"/>
    <property type="match status" value="1"/>
</dbReference>
<evidence type="ECO:0000256" key="8">
    <source>
        <dbReference type="HAMAP-Rule" id="MF_00265"/>
    </source>
</evidence>
<evidence type="ECO:0000256" key="5">
    <source>
        <dbReference type="ARBA" id="ARBA00022801"/>
    </source>
</evidence>
<dbReference type="InterPro" id="IPR050556">
    <property type="entry name" value="Type_II_TA_system_RNase"/>
</dbReference>
<keyword evidence="2 8" id="KW-1277">Toxin-antitoxin system</keyword>
<comment type="similarity">
    <text evidence="7 8">Belongs to the PINc/VapC protein family.</text>
</comment>